<dbReference type="EMBL" id="JAHFZB010000048">
    <property type="protein sequence ID" value="KAK6467625.1"/>
    <property type="molecule type" value="Genomic_DNA"/>
</dbReference>
<comment type="catalytic activity">
    <reaction evidence="8 11">
        <text>2'-deoxyguanosine + phosphate = 2-deoxy-alpha-D-ribose 1-phosphate + guanine</text>
        <dbReference type="Rhea" id="RHEA:27738"/>
        <dbReference type="ChEBI" id="CHEBI:16235"/>
        <dbReference type="ChEBI" id="CHEBI:17172"/>
        <dbReference type="ChEBI" id="CHEBI:43474"/>
        <dbReference type="ChEBI" id="CHEBI:57259"/>
        <dbReference type="EC" id="2.4.2.1"/>
    </reaction>
</comment>
<comment type="pathway">
    <text evidence="1 11">Purine metabolism; purine nucleoside salvage.</text>
</comment>
<evidence type="ECO:0000313" key="13">
    <source>
        <dbReference type="EMBL" id="KAK6467625.1"/>
    </source>
</evidence>
<evidence type="ECO:0000256" key="8">
    <source>
        <dbReference type="ARBA" id="ARBA00023929"/>
    </source>
</evidence>
<dbReference type="NCBIfam" id="TIGR01697">
    <property type="entry name" value="PNPH-PUNA-XAPA"/>
    <property type="match status" value="1"/>
</dbReference>
<name>A0ABR0Y4P3_HUSHU</name>
<evidence type="ECO:0000313" key="14">
    <source>
        <dbReference type="Proteomes" id="UP001369086"/>
    </source>
</evidence>
<dbReference type="InterPro" id="IPR000845">
    <property type="entry name" value="Nucleoside_phosphorylase_d"/>
</dbReference>
<evidence type="ECO:0000256" key="2">
    <source>
        <dbReference type="ARBA" id="ARBA00006751"/>
    </source>
</evidence>
<evidence type="ECO:0000256" key="4">
    <source>
        <dbReference type="ARBA" id="ARBA00013834"/>
    </source>
</evidence>
<dbReference type="EC" id="2.4.2.1" evidence="3 11"/>
<comment type="catalytic activity">
    <reaction evidence="7 11">
        <text>inosine + phosphate = alpha-D-ribose 1-phosphate + hypoxanthine</text>
        <dbReference type="Rhea" id="RHEA:27646"/>
        <dbReference type="ChEBI" id="CHEBI:17368"/>
        <dbReference type="ChEBI" id="CHEBI:17596"/>
        <dbReference type="ChEBI" id="CHEBI:43474"/>
        <dbReference type="ChEBI" id="CHEBI:57720"/>
        <dbReference type="EC" id="2.4.2.1"/>
    </reaction>
</comment>
<evidence type="ECO:0000256" key="1">
    <source>
        <dbReference type="ARBA" id="ARBA00005058"/>
    </source>
</evidence>
<dbReference type="PANTHER" id="PTHR11904:SF12">
    <property type="entry name" value="PURINE NUCLEOSIDE PHOSPHORYLASE"/>
    <property type="match status" value="1"/>
</dbReference>
<evidence type="ECO:0000256" key="11">
    <source>
        <dbReference type="PIRNR" id="PIRNR000477"/>
    </source>
</evidence>
<dbReference type="CDD" id="cd09009">
    <property type="entry name" value="PNP-EcPNPII_like"/>
    <property type="match status" value="1"/>
</dbReference>
<evidence type="ECO:0000256" key="10">
    <source>
        <dbReference type="ARBA" id="ARBA00023970"/>
    </source>
</evidence>
<sequence length="293" mass="32579">MFPEQKQGYTYEEYKVTADWLRAKTEHRPLIAIICGSGLGGLAEILKDQKVFSYSDIPNFPQSTVQGHAGQLVFGTLNGKSCVCMQGRFHLYEGFPIWQVTFPIRVFQLLGVQTAIVTNAAGGLNEDYNVGDMMLIKDHLNLPGFAGNSPLVGPNDERFGPRFPCMSDAYDRDLRKLAQTVARELGFSDFLKEGVYSVVGGPSFETIAECHMLKRLGADAVGMSTVHEVIVARHCGMRVFGLSLITNKAVMDYDSKSKANHEEVLQTGRERASQLKRMISSFVERLERNNNVC</sequence>
<dbReference type="InterPro" id="IPR011270">
    <property type="entry name" value="Pur_Nuc_Pase_Ino/Guo-sp"/>
</dbReference>
<evidence type="ECO:0000256" key="5">
    <source>
        <dbReference type="ARBA" id="ARBA00022676"/>
    </source>
</evidence>
<keyword evidence="5 11" id="KW-0328">Glycosyltransferase</keyword>
<dbReference type="SUPFAM" id="SSF53167">
    <property type="entry name" value="Purine and uridine phosphorylases"/>
    <property type="match status" value="1"/>
</dbReference>
<evidence type="ECO:0000256" key="7">
    <source>
        <dbReference type="ARBA" id="ARBA00023918"/>
    </source>
</evidence>
<keyword evidence="14" id="KW-1185">Reference proteome</keyword>
<dbReference type="NCBIfam" id="TIGR01700">
    <property type="entry name" value="PNPH"/>
    <property type="match status" value="1"/>
</dbReference>
<comment type="caution">
    <text evidence="13">The sequence shown here is derived from an EMBL/GenBank/DDBJ whole genome shotgun (WGS) entry which is preliminary data.</text>
</comment>
<accession>A0ABR0Y4P3</accession>
<comment type="catalytic activity">
    <reaction evidence="9 11">
        <text>2'-deoxyinosine + phosphate = 2-deoxy-alpha-D-ribose 1-phosphate + hypoxanthine</text>
        <dbReference type="Rhea" id="RHEA:27750"/>
        <dbReference type="ChEBI" id="CHEBI:17368"/>
        <dbReference type="ChEBI" id="CHEBI:28997"/>
        <dbReference type="ChEBI" id="CHEBI:43474"/>
        <dbReference type="ChEBI" id="CHEBI:57259"/>
        <dbReference type="EC" id="2.4.2.1"/>
    </reaction>
</comment>
<proteinExistence type="inferred from homology"/>
<protein>
    <recommendedName>
        <fullName evidence="4 11">Purine nucleoside phosphorylase</fullName>
        <ecNumber evidence="3 11">2.4.2.1</ecNumber>
    </recommendedName>
    <alternativeName>
        <fullName evidence="11">Inosine-guanosine phosphorylase</fullName>
    </alternativeName>
</protein>
<dbReference type="NCBIfam" id="NF006054">
    <property type="entry name" value="PRK08202.1"/>
    <property type="match status" value="1"/>
</dbReference>
<reference evidence="13 14" key="1">
    <citation type="submission" date="2021-05" db="EMBL/GenBank/DDBJ databases">
        <authorList>
            <person name="Zahm M."/>
            <person name="Klopp C."/>
            <person name="Cabau C."/>
            <person name="Kuhl H."/>
            <person name="Suciu R."/>
            <person name="Ciorpac M."/>
            <person name="Holostenco D."/>
            <person name="Gessner J."/>
            <person name="Wuertz S."/>
            <person name="Hohne C."/>
            <person name="Stock M."/>
            <person name="Gislard M."/>
            <person name="Lluch J."/>
            <person name="Milhes M."/>
            <person name="Lampietro C."/>
            <person name="Lopez Roques C."/>
            <person name="Donnadieu C."/>
            <person name="Du K."/>
            <person name="Schartl M."/>
            <person name="Guiguen Y."/>
        </authorList>
    </citation>
    <scope>NUCLEOTIDE SEQUENCE [LARGE SCALE GENOMIC DNA]</scope>
    <source>
        <strain evidence="13">Hh-F2</strain>
        <tissue evidence="13">Blood</tissue>
    </source>
</reference>
<dbReference type="PIRSF" id="PIRSF000477">
    <property type="entry name" value="PurNPase"/>
    <property type="match status" value="1"/>
</dbReference>
<evidence type="ECO:0000259" key="12">
    <source>
        <dbReference type="Pfam" id="PF01048"/>
    </source>
</evidence>
<dbReference type="PANTHER" id="PTHR11904">
    <property type="entry name" value="METHYLTHIOADENOSINE/PURINE NUCLEOSIDE PHOSPHORYLASE"/>
    <property type="match status" value="1"/>
</dbReference>
<feature type="domain" description="Nucleoside phosphorylase" evidence="12">
    <location>
        <begin position="31"/>
        <end position="283"/>
    </location>
</feature>
<evidence type="ECO:0000256" key="3">
    <source>
        <dbReference type="ARBA" id="ARBA00011886"/>
    </source>
</evidence>
<organism evidence="13 14">
    <name type="scientific">Huso huso</name>
    <name type="common">Beluga</name>
    <name type="synonym">Acipenser huso</name>
    <dbReference type="NCBI Taxonomy" id="61971"/>
    <lineage>
        <taxon>Eukaryota</taxon>
        <taxon>Metazoa</taxon>
        <taxon>Chordata</taxon>
        <taxon>Craniata</taxon>
        <taxon>Vertebrata</taxon>
        <taxon>Euteleostomi</taxon>
        <taxon>Actinopterygii</taxon>
        <taxon>Chondrostei</taxon>
        <taxon>Acipenseriformes</taxon>
        <taxon>Acipenseridae</taxon>
        <taxon>Huso</taxon>
    </lineage>
</organism>
<dbReference type="Gene3D" id="3.40.50.1580">
    <property type="entry name" value="Nucleoside phosphorylase domain"/>
    <property type="match status" value="1"/>
</dbReference>
<dbReference type="InterPro" id="IPR035994">
    <property type="entry name" value="Nucleoside_phosphorylase_sf"/>
</dbReference>
<keyword evidence="6 11" id="KW-0808">Transferase</keyword>
<comment type="similarity">
    <text evidence="2 11">Belongs to the PNP/MTAP phosphorylase family.</text>
</comment>
<evidence type="ECO:0000256" key="6">
    <source>
        <dbReference type="ARBA" id="ARBA00022679"/>
    </source>
</evidence>
<dbReference type="Proteomes" id="UP001369086">
    <property type="component" value="Unassembled WGS sequence"/>
</dbReference>
<evidence type="ECO:0000256" key="9">
    <source>
        <dbReference type="ARBA" id="ARBA00023950"/>
    </source>
</evidence>
<gene>
    <name evidence="13" type="ORF">HHUSO_G34617</name>
</gene>
<comment type="function">
    <text evidence="11">The purine nucleoside phosphorylases catalyze the phosphorolytic breakdown of the N-glycosidic bond in the beta-(deoxy)ribonucleoside molecules, with the formation of the corresponding free purine bases and pentose-1-phosphate.</text>
</comment>
<comment type="catalytic activity">
    <reaction evidence="10 11">
        <text>guanosine + phosphate = alpha-D-ribose 1-phosphate + guanine</text>
        <dbReference type="Rhea" id="RHEA:13233"/>
        <dbReference type="ChEBI" id="CHEBI:16235"/>
        <dbReference type="ChEBI" id="CHEBI:16750"/>
        <dbReference type="ChEBI" id="CHEBI:43474"/>
        <dbReference type="ChEBI" id="CHEBI:57720"/>
        <dbReference type="EC" id="2.4.2.1"/>
    </reaction>
</comment>
<dbReference type="InterPro" id="IPR011268">
    <property type="entry name" value="Purine_phosphorylase"/>
</dbReference>
<dbReference type="Pfam" id="PF01048">
    <property type="entry name" value="PNP_UDP_1"/>
    <property type="match status" value="1"/>
</dbReference>